<evidence type="ECO:0000256" key="5">
    <source>
        <dbReference type="ARBA" id="ARBA00023316"/>
    </source>
</evidence>
<comment type="pathway">
    <text evidence="1">Cell wall biogenesis; peptidoglycan biosynthesis.</text>
</comment>
<dbReference type="InterPro" id="IPR038063">
    <property type="entry name" value="Transpep_catalytic_dom"/>
</dbReference>
<keyword evidence="4" id="KW-0573">Peptidoglycan synthesis</keyword>
<dbReference type="PANTHER" id="PTHR30582">
    <property type="entry name" value="L,D-TRANSPEPTIDASE"/>
    <property type="match status" value="1"/>
</dbReference>
<evidence type="ECO:0000256" key="1">
    <source>
        <dbReference type="ARBA" id="ARBA00004752"/>
    </source>
</evidence>
<dbReference type="Pfam" id="PF03734">
    <property type="entry name" value="YkuD"/>
    <property type="match status" value="1"/>
</dbReference>
<accession>A0A6J7I184</accession>
<dbReference type="GO" id="GO:0071555">
    <property type="term" value="P:cell wall organization"/>
    <property type="evidence" value="ECO:0007669"/>
    <property type="project" value="UniProtKB-KW"/>
</dbReference>
<dbReference type="AlphaFoldDB" id="A0A6J7I184"/>
<dbReference type="Gene3D" id="2.40.440.10">
    <property type="entry name" value="L,D-transpeptidase catalytic domain-like"/>
    <property type="match status" value="1"/>
</dbReference>
<dbReference type="InterPro" id="IPR005490">
    <property type="entry name" value="LD_TPept_cat_dom"/>
</dbReference>
<sequence length="123" mass="13565">MNRFQLVVNRTTLKATLFRSRKRIWSAPVGVGAPGTITPGGRFYVREKFRFRNTPVYGTHAIGTSAYAPTLSDWPGGGVIGIHGTNQPGLIPGRPSHGCIRVRNADIARLWRLIPLGTPIYIR</sequence>
<feature type="domain" description="L,D-TPase catalytic" evidence="6">
    <location>
        <begin position="4"/>
        <end position="123"/>
    </location>
</feature>
<name>A0A6J7I184_9ZZZZ</name>
<proteinExistence type="predicted"/>
<dbReference type="GO" id="GO:0016740">
    <property type="term" value="F:transferase activity"/>
    <property type="evidence" value="ECO:0007669"/>
    <property type="project" value="UniProtKB-KW"/>
</dbReference>
<dbReference type="SUPFAM" id="SSF141523">
    <property type="entry name" value="L,D-transpeptidase catalytic domain-like"/>
    <property type="match status" value="1"/>
</dbReference>
<protein>
    <submittedName>
        <fullName evidence="7">Unannotated protein</fullName>
    </submittedName>
</protein>
<organism evidence="7">
    <name type="scientific">freshwater metagenome</name>
    <dbReference type="NCBI Taxonomy" id="449393"/>
    <lineage>
        <taxon>unclassified sequences</taxon>
        <taxon>metagenomes</taxon>
        <taxon>ecological metagenomes</taxon>
    </lineage>
</organism>
<gene>
    <name evidence="7" type="ORF">UFOPK3674_00759</name>
</gene>
<dbReference type="GO" id="GO:0005576">
    <property type="term" value="C:extracellular region"/>
    <property type="evidence" value="ECO:0007669"/>
    <property type="project" value="TreeGrafter"/>
</dbReference>
<keyword evidence="2" id="KW-0808">Transferase</keyword>
<keyword evidence="5" id="KW-0961">Cell wall biogenesis/degradation</keyword>
<dbReference type="GO" id="GO:0008360">
    <property type="term" value="P:regulation of cell shape"/>
    <property type="evidence" value="ECO:0007669"/>
    <property type="project" value="UniProtKB-KW"/>
</dbReference>
<dbReference type="InterPro" id="IPR050979">
    <property type="entry name" value="LD-transpeptidase"/>
</dbReference>
<evidence type="ECO:0000313" key="7">
    <source>
        <dbReference type="EMBL" id="CAB4924492.1"/>
    </source>
</evidence>
<dbReference type="GO" id="GO:0071972">
    <property type="term" value="F:peptidoglycan L,D-transpeptidase activity"/>
    <property type="evidence" value="ECO:0007669"/>
    <property type="project" value="TreeGrafter"/>
</dbReference>
<evidence type="ECO:0000256" key="4">
    <source>
        <dbReference type="ARBA" id="ARBA00022984"/>
    </source>
</evidence>
<dbReference type="GO" id="GO:0018104">
    <property type="term" value="P:peptidoglycan-protein cross-linking"/>
    <property type="evidence" value="ECO:0007669"/>
    <property type="project" value="TreeGrafter"/>
</dbReference>
<dbReference type="EMBL" id="CAFBMX010000003">
    <property type="protein sequence ID" value="CAB4924492.1"/>
    <property type="molecule type" value="Genomic_DNA"/>
</dbReference>
<evidence type="ECO:0000256" key="2">
    <source>
        <dbReference type="ARBA" id="ARBA00022679"/>
    </source>
</evidence>
<dbReference type="PROSITE" id="PS52029">
    <property type="entry name" value="LD_TPASE"/>
    <property type="match status" value="1"/>
</dbReference>
<evidence type="ECO:0000256" key="3">
    <source>
        <dbReference type="ARBA" id="ARBA00022960"/>
    </source>
</evidence>
<reference evidence="7" key="1">
    <citation type="submission" date="2020-05" db="EMBL/GenBank/DDBJ databases">
        <authorList>
            <person name="Chiriac C."/>
            <person name="Salcher M."/>
            <person name="Ghai R."/>
            <person name="Kavagutti S V."/>
        </authorList>
    </citation>
    <scope>NUCLEOTIDE SEQUENCE</scope>
</reference>
<dbReference type="CDD" id="cd16913">
    <property type="entry name" value="YkuD_like"/>
    <property type="match status" value="1"/>
</dbReference>
<keyword evidence="3" id="KW-0133">Cell shape</keyword>
<evidence type="ECO:0000259" key="6">
    <source>
        <dbReference type="PROSITE" id="PS52029"/>
    </source>
</evidence>
<dbReference type="UniPathway" id="UPA00219"/>